<dbReference type="InterPro" id="IPR036249">
    <property type="entry name" value="Thioredoxin-like_sf"/>
</dbReference>
<keyword evidence="4" id="KW-0676">Redox-active center</keyword>
<protein>
    <submittedName>
        <fullName evidence="6">Cytochrome c biogenesis protein</fullName>
    </submittedName>
</protein>
<keyword evidence="7" id="KW-1185">Reference proteome</keyword>
<dbReference type="InterPro" id="IPR013766">
    <property type="entry name" value="Thioredoxin_domain"/>
</dbReference>
<reference evidence="6 7" key="1">
    <citation type="submission" date="2019-07" db="EMBL/GenBank/DDBJ databases">
        <title>Whole genome shotgun sequence of Deinococcus cellulosilyticus NBRC 106333.</title>
        <authorList>
            <person name="Hosoyama A."/>
            <person name="Uohara A."/>
            <person name="Ohji S."/>
            <person name="Ichikawa N."/>
        </authorList>
    </citation>
    <scope>NUCLEOTIDE SEQUENCE [LARGE SCALE GENOMIC DNA]</scope>
    <source>
        <strain evidence="6 7">NBRC 106333</strain>
    </source>
</reference>
<evidence type="ECO:0000256" key="1">
    <source>
        <dbReference type="ARBA" id="ARBA00004196"/>
    </source>
</evidence>
<dbReference type="PANTHER" id="PTHR42852">
    <property type="entry name" value="THIOL:DISULFIDE INTERCHANGE PROTEIN DSBE"/>
    <property type="match status" value="1"/>
</dbReference>
<dbReference type="GO" id="GO:0030313">
    <property type="term" value="C:cell envelope"/>
    <property type="evidence" value="ECO:0007669"/>
    <property type="project" value="UniProtKB-SubCell"/>
</dbReference>
<dbReference type="InterPro" id="IPR017937">
    <property type="entry name" value="Thioredoxin_CS"/>
</dbReference>
<comment type="caution">
    <text evidence="6">The sequence shown here is derived from an EMBL/GenBank/DDBJ whole genome shotgun (WGS) entry which is preliminary data.</text>
</comment>
<name>A0A511N175_DEIC1</name>
<dbReference type="GO" id="GO:0016491">
    <property type="term" value="F:oxidoreductase activity"/>
    <property type="evidence" value="ECO:0007669"/>
    <property type="project" value="InterPro"/>
</dbReference>
<comment type="subcellular location">
    <subcellularLocation>
        <location evidence="1">Cell envelope</location>
    </subcellularLocation>
</comment>
<dbReference type="PROSITE" id="PS00194">
    <property type="entry name" value="THIOREDOXIN_1"/>
    <property type="match status" value="1"/>
</dbReference>
<dbReference type="EMBL" id="BJXB01000009">
    <property type="protein sequence ID" value="GEM46643.1"/>
    <property type="molecule type" value="Genomic_DNA"/>
</dbReference>
<accession>A0A511N175</accession>
<organism evidence="6 7">
    <name type="scientific">Deinococcus cellulosilyticus (strain DSM 18568 / NBRC 106333 / KACC 11606 / 5516J-15)</name>
    <dbReference type="NCBI Taxonomy" id="1223518"/>
    <lineage>
        <taxon>Bacteria</taxon>
        <taxon>Thermotogati</taxon>
        <taxon>Deinococcota</taxon>
        <taxon>Deinococci</taxon>
        <taxon>Deinococcales</taxon>
        <taxon>Deinococcaceae</taxon>
        <taxon>Deinococcus</taxon>
    </lineage>
</organism>
<dbReference type="GO" id="GO:0016209">
    <property type="term" value="F:antioxidant activity"/>
    <property type="evidence" value="ECO:0007669"/>
    <property type="project" value="InterPro"/>
</dbReference>
<dbReference type="InterPro" id="IPR000866">
    <property type="entry name" value="AhpC/TSA"/>
</dbReference>
<keyword evidence="2" id="KW-0201">Cytochrome c-type biogenesis</keyword>
<dbReference type="Gene3D" id="3.40.30.10">
    <property type="entry name" value="Glutaredoxin"/>
    <property type="match status" value="1"/>
</dbReference>
<gene>
    <name evidence="6" type="ORF">DC3_22780</name>
</gene>
<feature type="domain" description="Thioredoxin" evidence="5">
    <location>
        <begin position="31"/>
        <end position="168"/>
    </location>
</feature>
<dbReference type="Pfam" id="PF00578">
    <property type="entry name" value="AhpC-TSA"/>
    <property type="match status" value="1"/>
</dbReference>
<dbReference type="GO" id="GO:0017004">
    <property type="term" value="P:cytochrome complex assembly"/>
    <property type="evidence" value="ECO:0007669"/>
    <property type="project" value="UniProtKB-KW"/>
</dbReference>
<dbReference type="OrthoDB" id="25753at2"/>
<dbReference type="PROSITE" id="PS51352">
    <property type="entry name" value="THIOREDOXIN_2"/>
    <property type="match status" value="1"/>
</dbReference>
<dbReference type="Proteomes" id="UP000321306">
    <property type="component" value="Unassembled WGS sequence"/>
</dbReference>
<dbReference type="InterPro" id="IPR050553">
    <property type="entry name" value="Thioredoxin_ResA/DsbE_sf"/>
</dbReference>
<dbReference type="SUPFAM" id="SSF52833">
    <property type="entry name" value="Thioredoxin-like"/>
    <property type="match status" value="1"/>
</dbReference>
<evidence type="ECO:0000259" key="5">
    <source>
        <dbReference type="PROSITE" id="PS51352"/>
    </source>
</evidence>
<dbReference type="AlphaFoldDB" id="A0A511N175"/>
<evidence type="ECO:0000256" key="4">
    <source>
        <dbReference type="ARBA" id="ARBA00023284"/>
    </source>
</evidence>
<evidence type="ECO:0000256" key="3">
    <source>
        <dbReference type="ARBA" id="ARBA00023157"/>
    </source>
</evidence>
<keyword evidence="3" id="KW-1015">Disulfide bond</keyword>
<dbReference type="CDD" id="cd02966">
    <property type="entry name" value="TlpA_like_family"/>
    <property type="match status" value="1"/>
</dbReference>
<evidence type="ECO:0000313" key="6">
    <source>
        <dbReference type="EMBL" id="GEM46643.1"/>
    </source>
</evidence>
<evidence type="ECO:0000313" key="7">
    <source>
        <dbReference type="Proteomes" id="UP000321306"/>
    </source>
</evidence>
<evidence type="ECO:0000256" key="2">
    <source>
        <dbReference type="ARBA" id="ARBA00022748"/>
    </source>
</evidence>
<proteinExistence type="predicted"/>
<dbReference type="PANTHER" id="PTHR42852:SF6">
    <property type="entry name" value="THIOL:DISULFIDE INTERCHANGE PROTEIN DSBE"/>
    <property type="match status" value="1"/>
</dbReference>
<sequence>MKRFIGPLLVVLVVALLGYGLLKEDRSPSSPLEGKAAPQFVLKSIEGQEYNLQKMQGKPVVINFWASWCLPCRAEAPVFRTLTQQAGDQVEFLGILFNDNPVKAQAFQEEFGLKLPILWDPGSRVAINYGIAQIPVTLILDQSGIVVYRRSGEVRLETMQEVLKNLGVNL</sequence>
<dbReference type="RefSeq" id="WP_146884459.1">
    <property type="nucleotide sequence ID" value="NZ_BJXB01000009.1"/>
</dbReference>